<name>A0A158P7G6_ANGCA</name>
<feature type="transmembrane region" description="Helical" evidence="10">
    <location>
        <begin position="197"/>
        <end position="217"/>
    </location>
</feature>
<dbReference type="WBParaSite" id="ACAC_0000243501-mRNA-1">
    <property type="protein sequence ID" value="ACAC_0000243501-mRNA-1"/>
    <property type="gene ID" value="ACAC_0000243501"/>
</dbReference>
<feature type="domain" description="Bicarbonate transporter-like transmembrane" evidence="11">
    <location>
        <begin position="471"/>
        <end position="736"/>
    </location>
</feature>
<evidence type="ECO:0000256" key="6">
    <source>
        <dbReference type="ARBA" id="ARBA00022989"/>
    </source>
</evidence>
<feature type="transmembrane region" description="Helical" evidence="10">
    <location>
        <begin position="629"/>
        <end position="648"/>
    </location>
</feature>
<dbReference type="InterPro" id="IPR011531">
    <property type="entry name" value="HCO3_transpt-like_TM_dom"/>
</dbReference>
<reference evidence="12" key="1">
    <citation type="submission" date="2012-09" db="EMBL/GenBank/DDBJ databases">
        <authorList>
            <person name="Martin A.A."/>
        </authorList>
    </citation>
    <scope>NUCLEOTIDE SEQUENCE</scope>
</reference>
<feature type="transmembrane region" description="Helical" evidence="10">
    <location>
        <begin position="482"/>
        <end position="507"/>
    </location>
</feature>
<keyword evidence="12" id="KW-1185">Reference proteome</keyword>
<feature type="region of interest" description="Disordered" evidence="9">
    <location>
        <begin position="1"/>
        <end position="33"/>
    </location>
</feature>
<sequence>MRLVRDENGGARYAETDESGAEDDDEEMSHHSEPLRDVIKKLYPSIPDLPVPIHIIFILLSRAENYTNERISVGRTVAALIADEIFRKVALHCVEPYTLADATDEFISQIAAVPPGICSAETRWEPRETDLKQTRTVGMLYATYEDDDDEDSGESHSARITRTGRLFGGLVKDLKAKKPWFISDFTDFFTVRFSQSLAATIFLFFANITSIITFGAVMERILHHQMASMEAILSGGISGVLFGAFSGQPLNILSATGPTLVFEKILFEFCIGNGWEFLPFRCWVGIWITVYLIILTATDMSSLVGLISRFTEEAFATLISVVFIIQAFQKLIEISHDAPIVADPREVYESPCFCYLNSTDGELNRTASLRLKDVSAEECEIRGGEAVGLQCHFKPDVYMLSVLLTFGTFALAYGLKTFRHSRFFGSTVSFVFSLFSVQHEIVLVSYTDMFIICMKIENNQAYFNGRTGCIYKNRFRHTLSDFGVVIAIVVMTTFSFFIGLDVPSLHVPESFKEPTLDRPWLIDISRIPVHVALISSLPAAFYTILIVMDQQITAVIINRKDNLLRKGHGYHLDLLVIGLLVLVCSFLGLPFYVAATVLSVMHVDCLRLYSESSAPGEIPRFLGVKEQRLTGVFAHVLIGLSVFLTRVIKFVPLPVLIGIFLYMGVVSLLGQQFVQRIALLFTSVKHQPDYSWLRSVKMRRVHLFTLVQLLSIGALFAVKHTKAISMMFPLMVCLQQFFFQIMWQILRLDHSGST</sequence>
<evidence type="ECO:0000256" key="7">
    <source>
        <dbReference type="ARBA" id="ARBA00023065"/>
    </source>
</evidence>
<protein>
    <submittedName>
        <fullName evidence="13">Anion exchange protein</fullName>
    </submittedName>
</protein>
<comment type="similarity">
    <text evidence="2">Belongs to the anion exchanger (TC 2.A.31) family.</text>
</comment>
<dbReference type="STRING" id="6313.A0A158P7G6"/>
<evidence type="ECO:0000256" key="9">
    <source>
        <dbReference type="SAM" id="MobiDB-lite"/>
    </source>
</evidence>
<evidence type="ECO:0000313" key="13">
    <source>
        <dbReference type="WBParaSite" id="ACAC_0000243501-mRNA-1"/>
    </source>
</evidence>
<dbReference type="GO" id="GO:0005452">
    <property type="term" value="F:solute:inorganic anion antiporter activity"/>
    <property type="evidence" value="ECO:0007669"/>
    <property type="project" value="InterPro"/>
</dbReference>
<evidence type="ECO:0000313" key="12">
    <source>
        <dbReference type="Proteomes" id="UP000035642"/>
    </source>
</evidence>
<keyword evidence="5 10" id="KW-0812">Transmembrane</keyword>
<feature type="transmembrane region" description="Helical" evidence="10">
    <location>
        <begin position="701"/>
        <end position="718"/>
    </location>
</feature>
<keyword evidence="3" id="KW-0813">Transport</keyword>
<dbReference type="GO" id="GO:0008510">
    <property type="term" value="F:sodium:bicarbonate symporter activity"/>
    <property type="evidence" value="ECO:0007669"/>
    <property type="project" value="TreeGrafter"/>
</dbReference>
<proteinExistence type="inferred from homology"/>
<feature type="transmembrane region" description="Helical" evidence="10">
    <location>
        <begin position="284"/>
        <end position="307"/>
    </location>
</feature>
<feature type="compositionally biased region" description="Acidic residues" evidence="9">
    <location>
        <begin position="16"/>
        <end position="27"/>
    </location>
</feature>
<feature type="transmembrane region" description="Helical" evidence="10">
    <location>
        <begin position="397"/>
        <end position="415"/>
    </location>
</feature>
<evidence type="ECO:0000259" key="11">
    <source>
        <dbReference type="Pfam" id="PF00955"/>
    </source>
</evidence>
<dbReference type="InterPro" id="IPR016152">
    <property type="entry name" value="PTrfase/Anion_transptr"/>
</dbReference>
<dbReference type="SUPFAM" id="SSF55804">
    <property type="entry name" value="Phoshotransferase/anion transport protein"/>
    <property type="match status" value="1"/>
</dbReference>
<keyword evidence="8 10" id="KW-0472">Membrane</keyword>
<evidence type="ECO:0000256" key="1">
    <source>
        <dbReference type="ARBA" id="ARBA00004651"/>
    </source>
</evidence>
<feature type="domain" description="Bicarbonate transporter-like transmembrane" evidence="11">
    <location>
        <begin position="165"/>
        <end position="452"/>
    </location>
</feature>
<dbReference type="InterPro" id="IPR003020">
    <property type="entry name" value="HCO3_transpt_euk"/>
</dbReference>
<accession>A0A158P7G6</accession>
<feature type="transmembrane region" description="Helical" evidence="10">
    <location>
        <begin position="655"/>
        <end position="681"/>
    </location>
</feature>
<comment type="subcellular location">
    <subcellularLocation>
        <location evidence="1">Cell membrane</location>
        <topology evidence="1">Multi-pass membrane protein</topology>
    </subcellularLocation>
</comment>
<dbReference type="GO" id="GO:0051453">
    <property type="term" value="P:regulation of intracellular pH"/>
    <property type="evidence" value="ECO:0007669"/>
    <property type="project" value="TreeGrafter"/>
</dbReference>
<dbReference type="Gene3D" id="3.40.930.10">
    <property type="entry name" value="Mannitol-specific EII, Chain A"/>
    <property type="match status" value="1"/>
</dbReference>
<keyword evidence="6 10" id="KW-1133">Transmembrane helix</keyword>
<feature type="transmembrane region" description="Helical" evidence="10">
    <location>
        <begin position="527"/>
        <end position="548"/>
    </location>
</feature>
<dbReference type="GO" id="GO:0005886">
    <property type="term" value="C:plasma membrane"/>
    <property type="evidence" value="ECO:0007669"/>
    <property type="project" value="UniProtKB-SubCell"/>
</dbReference>
<keyword evidence="7" id="KW-0406">Ion transport</keyword>
<keyword evidence="4" id="KW-1003">Cell membrane</keyword>
<dbReference type="GO" id="GO:0006820">
    <property type="term" value="P:monoatomic anion transport"/>
    <property type="evidence" value="ECO:0007669"/>
    <property type="project" value="InterPro"/>
</dbReference>
<evidence type="ECO:0000256" key="4">
    <source>
        <dbReference type="ARBA" id="ARBA00022475"/>
    </source>
</evidence>
<feature type="transmembrane region" description="Helical" evidence="10">
    <location>
        <begin position="569"/>
        <end position="593"/>
    </location>
</feature>
<reference evidence="13" key="2">
    <citation type="submission" date="2016-04" db="UniProtKB">
        <authorList>
            <consortium name="WormBaseParasite"/>
        </authorList>
    </citation>
    <scope>IDENTIFICATION</scope>
</reference>
<feature type="transmembrane region" description="Helical" evidence="10">
    <location>
        <begin position="229"/>
        <end position="247"/>
    </location>
</feature>
<evidence type="ECO:0000256" key="10">
    <source>
        <dbReference type="SAM" id="Phobius"/>
    </source>
</evidence>
<evidence type="ECO:0000256" key="3">
    <source>
        <dbReference type="ARBA" id="ARBA00022448"/>
    </source>
</evidence>
<dbReference type="AlphaFoldDB" id="A0A158P7G6"/>
<dbReference type="Gene3D" id="1.10.287.570">
    <property type="entry name" value="Helical hairpin bin"/>
    <property type="match status" value="1"/>
</dbReference>
<evidence type="ECO:0000256" key="5">
    <source>
        <dbReference type="ARBA" id="ARBA00022692"/>
    </source>
</evidence>
<evidence type="ECO:0000256" key="8">
    <source>
        <dbReference type="ARBA" id="ARBA00023136"/>
    </source>
</evidence>
<dbReference type="PRINTS" id="PR01231">
    <property type="entry name" value="HCO3TRNSPORT"/>
</dbReference>
<dbReference type="Pfam" id="PF00955">
    <property type="entry name" value="HCO3_cotransp"/>
    <property type="match status" value="2"/>
</dbReference>
<dbReference type="PANTHER" id="PTHR11453:SF36">
    <property type="entry name" value="ANION EXCHANGE PROTEIN"/>
    <property type="match status" value="1"/>
</dbReference>
<dbReference type="PANTHER" id="PTHR11453">
    <property type="entry name" value="ANION EXCHANGE PROTEIN"/>
    <property type="match status" value="1"/>
</dbReference>
<dbReference type="Proteomes" id="UP000035642">
    <property type="component" value="Unassembled WGS sequence"/>
</dbReference>
<evidence type="ECO:0000256" key="2">
    <source>
        <dbReference type="ARBA" id="ARBA00010993"/>
    </source>
</evidence>
<organism evidence="12 13">
    <name type="scientific">Angiostrongylus cantonensis</name>
    <name type="common">Rat lungworm</name>
    <dbReference type="NCBI Taxonomy" id="6313"/>
    <lineage>
        <taxon>Eukaryota</taxon>
        <taxon>Metazoa</taxon>
        <taxon>Ecdysozoa</taxon>
        <taxon>Nematoda</taxon>
        <taxon>Chromadorea</taxon>
        <taxon>Rhabditida</taxon>
        <taxon>Rhabditina</taxon>
        <taxon>Rhabditomorpha</taxon>
        <taxon>Strongyloidea</taxon>
        <taxon>Metastrongylidae</taxon>
        <taxon>Angiostrongylus</taxon>
    </lineage>
</organism>